<evidence type="ECO:0000256" key="5">
    <source>
        <dbReference type="ARBA" id="ARBA00022475"/>
    </source>
</evidence>
<dbReference type="InterPro" id="IPR051327">
    <property type="entry name" value="MATE_MepA_subfamily"/>
</dbReference>
<keyword evidence="4" id="KW-0813">Transport</keyword>
<dbReference type="Pfam" id="PF01554">
    <property type="entry name" value="MatE"/>
    <property type="match status" value="2"/>
</dbReference>
<dbReference type="GO" id="GO:0005886">
    <property type="term" value="C:plasma membrane"/>
    <property type="evidence" value="ECO:0007669"/>
    <property type="project" value="UniProtKB-SubCell"/>
</dbReference>
<sequence length="452" mass="48933">MNKINDLEEKPVSKLLAQYAIPATLSLVVNALYQMVDRIYIGHIPEVGVLGLSGVGLTAPITTIIIALSALFAFGAASTISIRLGEGNKEEAERAAGNAITYVLISSVVITALFFLLRPQIFEVLKITGQSTLYAVEYINTIVIGTVFSMFSFVFPIIIRSDGSPAFSMVTTLVGCVLNIILDAIFIFGLGMGIQGAAVATVISQAVSTALGLFYFINGKPTLHISRKTMRPDTGTLKSIIKIGSIPCANQLSVSVAQLIGNYALVQYGGEVYVGAMTAIRSVFQLFMMGVYGLGQGVQPIVGYNFAKKSYKRAFDTLKLSFTWDMGILVLGFILAQLLPQFWIKLFIKDQAIAAIAADGLLKFTILLPLASFVAVGSGFMMMTDKIKAAIFLNISYQILISATTIYFLPLLIGTDGLWYSQPLTDVIATVLTIILFIRSYGSIIKQMRLNR</sequence>
<evidence type="ECO:0000256" key="2">
    <source>
        <dbReference type="ARBA" id="ARBA00008417"/>
    </source>
</evidence>
<accession>A0A7D6ZYF3</accession>
<evidence type="ECO:0000313" key="12">
    <source>
        <dbReference type="Proteomes" id="UP000512286"/>
    </source>
</evidence>
<feature type="transmembrane region" description="Helical" evidence="10">
    <location>
        <begin position="194"/>
        <end position="217"/>
    </location>
</feature>
<feature type="transmembrane region" description="Helical" evidence="10">
    <location>
        <begin position="395"/>
        <end position="413"/>
    </location>
</feature>
<dbReference type="GO" id="GO:0015297">
    <property type="term" value="F:antiporter activity"/>
    <property type="evidence" value="ECO:0007669"/>
    <property type="project" value="InterPro"/>
</dbReference>
<dbReference type="CDD" id="cd13143">
    <property type="entry name" value="MATE_MepA_like"/>
    <property type="match status" value="1"/>
</dbReference>
<dbReference type="AlphaFoldDB" id="A0A7D6ZYF3"/>
<evidence type="ECO:0000256" key="6">
    <source>
        <dbReference type="ARBA" id="ARBA00022692"/>
    </source>
</evidence>
<feature type="transmembrane region" description="Helical" evidence="10">
    <location>
        <begin position="12"/>
        <end position="33"/>
    </location>
</feature>
<keyword evidence="8 10" id="KW-0472">Membrane</keyword>
<proteinExistence type="inferred from homology"/>
<evidence type="ECO:0000256" key="1">
    <source>
        <dbReference type="ARBA" id="ARBA00004651"/>
    </source>
</evidence>
<feature type="transmembrane region" description="Helical" evidence="10">
    <location>
        <begin position="53"/>
        <end position="78"/>
    </location>
</feature>
<protein>
    <recommendedName>
        <fullName evidence="3">Multidrug export protein MepA</fullName>
    </recommendedName>
</protein>
<dbReference type="KEGG" id="cint:HZF06_02015"/>
<dbReference type="RefSeq" id="WP_181602232.1">
    <property type="nucleotide sequence ID" value="NZ_CP059378.1"/>
</dbReference>
<evidence type="ECO:0000256" key="10">
    <source>
        <dbReference type="SAM" id="Phobius"/>
    </source>
</evidence>
<comment type="subcellular location">
    <subcellularLocation>
        <location evidence="1">Cell membrane</location>
        <topology evidence="1">Multi-pass membrane protein</topology>
    </subcellularLocation>
</comment>
<evidence type="ECO:0000313" key="11">
    <source>
        <dbReference type="EMBL" id="QLY80382.1"/>
    </source>
</evidence>
<evidence type="ECO:0000256" key="7">
    <source>
        <dbReference type="ARBA" id="ARBA00022989"/>
    </source>
</evidence>
<dbReference type="NCBIfam" id="TIGR00797">
    <property type="entry name" value="matE"/>
    <property type="match status" value="1"/>
</dbReference>
<evidence type="ECO:0000256" key="8">
    <source>
        <dbReference type="ARBA" id="ARBA00023136"/>
    </source>
</evidence>
<keyword evidence="9" id="KW-0046">Antibiotic resistance</keyword>
<dbReference type="InterPro" id="IPR048279">
    <property type="entry name" value="MdtK-like"/>
</dbReference>
<feature type="transmembrane region" description="Helical" evidence="10">
    <location>
        <begin position="99"/>
        <end position="118"/>
    </location>
</feature>
<evidence type="ECO:0000256" key="9">
    <source>
        <dbReference type="ARBA" id="ARBA00023251"/>
    </source>
</evidence>
<dbReference type="Proteomes" id="UP000512286">
    <property type="component" value="Chromosome"/>
</dbReference>
<evidence type="ECO:0000256" key="3">
    <source>
        <dbReference type="ARBA" id="ARBA00022106"/>
    </source>
</evidence>
<name>A0A7D6ZYF3_9CLOT</name>
<keyword evidence="5" id="KW-1003">Cell membrane</keyword>
<gene>
    <name evidence="11" type="ORF">HZF06_02015</name>
</gene>
<dbReference type="InterPro" id="IPR002528">
    <property type="entry name" value="MATE_fam"/>
</dbReference>
<dbReference type="EMBL" id="CP059378">
    <property type="protein sequence ID" value="QLY80382.1"/>
    <property type="molecule type" value="Genomic_DNA"/>
</dbReference>
<dbReference type="InterPro" id="IPR045070">
    <property type="entry name" value="MATE_MepA-like"/>
</dbReference>
<feature type="transmembrane region" description="Helical" evidence="10">
    <location>
        <begin position="322"/>
        <end position="344"/>
    </location>
</feature>
<dbReference type="PIRSF" id="PIRSF006603">
    <property type="entry name" value="DinF"/>
    <property type="match status" value="1"/>
</dbReference>
<dbReference type="PANTHER" id="PTHR43823">
    <property type="entry name" value="SPORULATION PROTEIN YKVU"/>
    <property type="match status" value="1"/>
</dbReference>
<keyword evidence="7 10" id="KW-1133">Transmembrane helix</keyword>
<evidence type="ECO:0000256" key="4">
    <source>
        <dbReference type="ARBA" id="ARBA00022448"/>
    </source>
</evidence>
<feature type="transmembrane region" description="Helical" evidence="10">
    <location>
        <begin position="166"/>
        <end position="188"/>
    </location>
</feature>
<comment type="similarity">
    <text evidence="2">Belongs to the multi antimicrobial extrusion (MATE) (TC 2.A.66.1) family. MepA subfamily.</text>
</comment>
<organism evidence="11 12">
    <name type="scientific">Clostridium intestinale</name>
    <dbReference type="NCBI Taxonomy" id="36845"/>
    <lineage>
        <taxon>Bacteria</taxon>
        <taxon>Bacillati</taxon>
        <taxon>Bacillota</taxon>
        <taxon>Clostridia</taxon>
        <taxon>Eubacteriales</taxon>
        <taxon>Clostridiaceae</taxon>
        <taxon>Clostridium</taxon>
    </lineage>
</organism>
<reference evidence="11 12" key="1">
    <citation type="submission" date="2020-07" db="EMBL/GenBank/DDBJ databases">
        <title>Electron transfer.</title>
        <authorList>
            <person name="Huang L."/>
            <person name="Liu X."/>
            <person name="Zhou S."/>
        </authorList>
    </citation>
    <scope>NUCLEOTIDE SEQUENCE [LARGE SCALE GENOMIC DNA]</scope>
    <source>
        <strain evidence="11 12">Lx1</strain>
    </source>
</reference>
<feature type="transmembrane region" description="Helical" evidence="10">
    <location>
        <begin position="138"/>
        <end position="159"/>
    </location>
</feature>
<dbReference type="GO" id="GO:0046677">
    <property type="term" value="P:response to antibiotic"/>
    <property type="evidence" value="ECO:0007669"/>
    <property type="project" value="UniProtKB-KW"/>
</dbReference>
<keyword evidence="6 10" id="KW-0812">Transmembrane</keyword>
<dbReference type="PANTHER" id="PTHR43823:SF3">
    <property type="entry name" value="MULTIDRUG EXPORT PROTEIN MEPA"/>
    <property type="match status" value="1"/>
</dbReference>
<feature type="transmembrane region" description="Helical" evidence="10">
    <location>
        <begin position="364"/>
        <end position="383"/>
    </location>
</feature>
<feature type="transmembrane region" description="Helical" evidence="10">
    <location>
        <begin position="419"/>
        <end position="442"/>
    </location>
</feature>
<dbReference type="GO" id="GO:0042910">
    <property type="term" value="F:xenobiotic transmembrane transporter activity"/>
    <property type="evidence" value="ECO:0007669"/>
    <property type="project" value="InterPro"/>
</dbReference>